<protein>
    <submittedName>
        <fullName evidence="2">Tail fiber assembly protein</fullName>
    </submittedName>
</protein>
<comment type="caution">
    <text evidence="2">The sequence shown here is derived from an EMBL/GenBank/DDBJ whole genome shotgun (WGS) entry which is preliminary data.</text>
</comment>
<dbReference type="AlphaFoldDB" id="A0A8I0MJW9"/>
<reference evidence="2" key="1">
    <citation type="submission" date="2019-07" db="EMBL/GenBank/DDBJ databases">
        <title>KPC-2 carbapenem resistent Enterobacterales isolates from Germany.</title>
        <authorList>
            <person name="Yao Y."/>
            <person name="Falgenhauer L."/>
            <person name="Imirzalioglu C."/>
            <person name="Chakraborty T."/>
        </authorList>
    </citation>
    <scope>NUCLEOTIDE SEQUENCE</scope>
    <source>
        <strain evidence="2">CA13304</strain>
    </source>
</reference>
<organism evidence="2 3">
    <name type="scientific">Citrobacter amalonaticus</name>
    <dbReference type="NCBI Taxonomy" id="35703"/>
    <lineage>
        <taxon>Bacteria</taxon>
        <taxon>Pseudomonadati</taxon>
        <taxon>Pseudomonadota</taxon>
        <taxon>Gammaproteobacteria</taxon>
        <taxon>Enterobacterales</taxon>
        <taxon>Enterobacteriaceae</taxon>
        <taxon>Citrobacter</taxon>
    </lineage>
</organism>
<evidence type="ECO:0000313" key="3">
    <source>
        <dbReference type="Proteomes" id="UP000656723"/>
    </source>
</evidence>
<gene>
    <name evidence="2" type="ORF">FOT72_09290</name>
</gene>
<dbReference type="EMBL" id="VKME01000008">
    <property type="protein sequence ID" value="MBE0128200.1"/>
    <property type="molecule type" value="Genomic_DNA"/>
</dbReference>
<dbReference type="Proteomes" id="UP000656723">
    <property type="component" value="Unassembled WGS sequence"/>
</dbReference>
<sequence>MMKYLWSVKNNAFFPVALKKNYIAAGWDLSDATPINDEIAAEFMSNPPTGKIRGASSDGMPIWLDVEPEPTPPEITLLPEE</sequence>
<evidence type="ECO:0000313" key="2">
    <source>
        <dbReference type="EMBL" id="MBE0128200.1"/>
    </source>
</evidence>
<name>A0A8I0MJW9_CITAM</name>
<accession>A0A8I0MJW9</accession>
<evidence type="ECO:0000256" key="1">
    <source>
        <dbReference type="SAM" id="MobiDB-lite"/>
    </source>
</evidence>
<proteinExistence type="predicted"/>
<feature type="region of interest" description="Disordered" evidence="1">
    <location>
        <begin position="61"/>
        <end position="81"/>
    </location>
</feature>